<dbReference type="Pfam" id="PF13460">
    <property type="entry name" value="NAD_binding_10"/>
    <property type="match status" value="1"/>
</dbReference>
<evidence type="ECO:0000259" key="2">
    <source>
        <dbReference type="Pfam" id="PF13460"/>
    </source>
</evidence>
<protein>
    <submittedName>
        <fullName evidence="3">Rhamnolipids biosynthesis 3-oxoacyl-[acyl-carrier-protein] reductase</fullName>
        <ecNumber evidence="3">1.1.1.100</ecNumber>
    </submittedName>
</protein>
<keyword evidence="1 3" id="KW-0560">Oxidoreductase</keyword>
<dbReference type="InterPro" id="IPR036291">
    <property type="entry name" value="NAD(P)-bd_dom_sf"/>
</dbReference>
<keyword evidence="4" id="KW-1185">Reference proteome</keyword>
<sequence>MRALVSDADGLIGKRIISRLLAAKWEVTGVTDAQTEAPEGAKFRAWPKKPGSFGASLKDVDVVYVTELAGDADLEEKQEHLSGLIRASAKAGVGRLVLLSSAEIYDPTALRNLTLYETGPFAAEGTGGLRCRVAAALEGDLREIPGDMERVALRVPMVLAPDSSGAITLVRGILDDGAVPADTPRFQTIDADELADACVIAGTSDQASGHAINLAGAVSVPTYCIVEEIHRLAEVFTDQHNGEVRIRPEHPISSPILAAGKAAQILGFTPKKSQWVNIAELVQAVVHQKRADGALPAIVPIMPAALMAVEKREKPLAGKVAVVTGATFGIGRASALLLSRLGAKVVGIARTEDAGAALVDELKREAKFTEGEFIAADLSSQKTIRDLAEALCADYPKIDILVNNAGAAYAAHELTEDGVEKSFALNTLAPFMLTQLLAEPLKSAGASRIVSVSSGAHENAPIDLSDLHSAKSYMPFDAYGKSKSGLVMFTYCLASQLNGTGVSIHAVDPSTVRTEIAARNGLEEKLSKDLGPQEQQREQTRIDRERMQMISPEEAASYVVNLAMAPDYEGENGLYLSKGEIARSADATYDEATAWKLWDECAKLTGVS</sequence>
<dbReference type="PRINTS" id="PR00080">
    <property type="entry name" value="SDRFAMILY"/>
</dbReference>
<evidence type="ECO:0000256" key="1">
    <source>
        <dbReference type="ARBA" id="ARBA00023002"/>
    </source>
</evidence>
<dbReference type="EC" id="1.1.1.100" evidence="3"/>
<dbReference type="SUPFAM" id="SSF51735">
    <property type="entry name" value="NAD(P)-binding Rossmann-fold domains"/>
    <property type="match status" value="2"/>
</dbReference>
<name>A0A238JYF5_9RHOB</name>
<dbReference type="PANTHER" id="PTHR43157">
    <property type="entry name" value="PHOSPHATIDYLINOSITOL-GLYCAN BIOSYNTHESIS CLASS F PROTEIN-RELATED"/>
    <property type="match status" value="1"/>
</dbReference>
<dbReference type="InterPro" id="IPR002347">
    <property type="entry name" value="SDR_fam"/>
</dbReference>
<dbReference type="RefSeq" id="WP_093966569.1">
    <property type="nucleotide sequence ID" value="NZ_FXYE01000001.1"/>
</dbReference>
<dbReference type="AlphaFoldDB" id="A0A238JYF5"/>
<reference evidence="4" key="1">
    <citation type="submission" date="2017-05" db="EMBL/GenBank/DDBJ databases">
        <authorList>
            <person name="Rodrigo-Torres L."/>
            <person name="Arahal R. D."/>
            <person name="Lucena T."/>
        </authorList>
    </citation>
    <scope>NUCLEOTIDE SEQUENCE [LARGE SCALE GENOMIC DNA]</scope>
    <source>
        <strain evidence="4">CECT 8621</strain>
    </source>
</reference>
<dbReference type="Gene3D" id="3.40.50.720">
    <property type="entry name" value="NAD(P)-binding Rossmann-like Domain"/>
    <property type="match status" value="2"/>
</dbReference>
<dbReference type="EMBL" id="FXYE01000001">
    <property type="protein sequence ID" value="SMX34736.1"/>
    <property type="molecule type" value="Genomic_DNA"/>
</dbReference>
<dbReference type="PRINTS" id="PR00081">
    <property type="entry name" value="GDHRDH"/>
</dbReference>
<dbReference type="InterPro" id="IPR016040">
    <property type="entry name" value="NAD(P)-bd_dom"/>
</dbReference>
<evidence type="ECO:0000313" key="3">
    <source>
        <dbReference type="EMBL" id="SMX34736.1"/>
    </source>
</evidence>
<dbReference type="OrthoDB" id="109589at2"/>
<dbReference type="GO" id="GO:0004316">
    <property type="term" value="F:3-oxoacyl-[acyl-carrier-protein] reductase (NADPH) activity"/>
    <property type="evidence" value="ECO:0007669"/>
    <property type="project" value="UniProtKB-EC"/>
</dbReference>
<dbReference type="Pfam" id="PF00106">
    <property type="entry name" value="adh_short"/>
    <property type="match status" value="1"/>
</dbReference>
<dbReference type="PANTHER" id="PTHR43157:SF31">
    <property type="entry name" value="PHOSPHATIDYLINOSITOL-GLYCAN BIOSYNTHESIS CLASS F PROTEIN"/>
    <property type="match status" value="1"/>
</dbReference>
<evidence type="ECO:0000313" key="4">
    <source>
        <dbReference type="Proteomes" id="UP000202922"/>
    </source>
</evidence>
<feature type="domain" description="NAD(P)-binding" evidence="2">
    <location>
        <begin position="8"/>
        <end position="109"/>
    </location>
</feature>
<gene>
    <name evidence="3" type="primary">rhlG</name>
    <name evidence="3" type="ORF">COL8621_01463</name>
</gene>
<accession>A0A238JYF5</accession>
<dbReference type="Proteomes" id="UP000202922">
    <property type="component" value="Unassembled WGS sequence"/>
</dbReference>
<proteinExistence type="predicted"/>
<organism evidence="3 4">
    <name type="scientific">Actibacterium lipolyticum</name>
    <dbReference type="NCBI Taxonomy" id="1524263"/>
    <lineage>
        <taxon>Bacteria</taxon>
        <taxon>Pseudomonadati</taxon>
        <taxon>Pseudomonadota</taxon>
        <taxon>Alphaproteobacteria</taxon>
        <taxon>Rhodobacterales</taxon>
        <taxon>Roseobacteraceae</taxon>
        <taxon>Actibacterium</taxon>
    </lineage>
</organism>